<dbReference type="InterPro" id="IPR001750">
    <property type="entry name" value="ND/Mrp_TM"/>
</dbReference>
<feature type="transmembrane region" description="Helical" evidence="8">
    <location>
        <begin position="175"/>
        <end position="194"/>
    </location>
</feature>
<evidence type="ECO:0000313" key="10">
    <source>
        <dbReference type="EMBL" id="PIZ15993.1"/>
    </source>
</evidence>
<protein>
    <submittedName>
        <fullName evidence="10">Peroxiredoxin family protein</fullName>
    </submittedName>
</protein>
<comment type="subcellular location">
    <subcellularLocation>
        <location evidence="1">Cell membrane</location>
        <topology evidence="1">Multi-pass membrane protein</topology>
    </subcellularLocation>
    <subcellularLocation>
        <location evidence="7">Membrane</location>
        <topology evidence="7">Multi-pass membrane protein</topology>
    </subcellularLocation>
</comment>
<dbReference type="AlphaFoldDB" id="A0A2M7S9M8"/>
<evidence type="ECO:0000256" key="6">
    <source>
        <dbReference type="ARBA" id="ARBA00023136"/>
    </source>
</evidence>
<keyword evidence="6 8" id="KW-0472">Membrane</keyword>
<accession>A0A2M7S9M8</accession>
<organism evidence="10 11">
    <name type="scientific">Candidatus Desantisbacteria bacterium CG_4_10_14_0_8_um_filter_48_22</name>
    <dbReference type="NCBI Taxonomy" id="1974543"/>
    <lineage>
        <taxon>Bacteria</taxon>
        <taxon>Candidatus Desantisiibacteriota</taxon>
    </lineage>
</organism>
<feature type="transmembrane region" description="Helical" evidence="8">
    <location>
        <begin position="102"/>
        <end position="122"/>
    </location>
</feature>
<dbReference type="GO" id="GO:0005886">
    <property type="term" value="C:plasma membrane"/>
    <property type="evidence" value="ECO:0007669"/>
    <property type="project" value="UniProtKB-SubCell"/>
</dbReference>
<feature type="transmembrane region" description="Helical" evidence="8">
    <location>
        <begin position="336"/>
        <end position="361"/>
    </location>
</feature>
<keyword evidence="3 7" id="KW-0812">Transmembrane</keyword>
<name>A0A2M7S9M8_9BACT</name>
<reference evidence="11" key="1">
    <citation type="submission" date="2017-09" db="EMBL/GenBank/DDBJ databases">
        <title>Depth-based differentiation of microbial function through sediment-hosted aquifers and enrichment of novel symbionts in the deep terrestrial subsurface.</title>
        <authorList>
            <person name="Probst A.J."/>
            <person name="Ladd B."/>
            <person name="Jarett J.K."/>
            <person name="Geller-Mcgrath D.E."/>
            <person name="Sieber C.M.K."/>
            <person name="Emerson J.B."/>
            <person name="Anantharaman K."/>
            <person name="Thomas B.C."/>
            <person name="Malmstrom R."/>
            <person name="Stieglmeier M."/>
            <person name="Klingl A."/>
            <person name="Woyke T."/>
            <person name="Ryan C.M."/>
            <person name="Banfield J.F."/>
        </authorList>
    </citation>
    <scope>NUCLEOTIDE SEQUENCE [LARGE SCALE GENOMIC DNA]</scope>
</reference>
<gene>
    <name evidence="10" type="ORF">COY52_08360</name>
</gene>
<keyword evidence="2" id="KW-1003">Cell membrane</keyword>
<keyword evidence="5" id="KW-0560">Oxidoreductase</keyword>
<feature type="domain" description="NADH:quinone oxidoreductase/Mrp antiporter transmembrane" evidence="9">
    <location>
        <begin position="66"/>
        <end position="340"/>
    </location>
</feature>
<dbReference type="Pfam" id="PF00361">
    <property type="entry name" value="Proton_antipo_M"/>
    <property type="match status" value="1"/>
</dbReference>
<dbReference type="PANTHER" id="PTHR42682:SF4">
    <property type="entry name" value="NADH-UBIQUINONE_PLASTOQUINONE"/>
    <property type="match status" value="1"/>
</dbReference>
<evidence type="ECO:0000259" key="9">
    <source>
        <dbReference type="Pfam" id="PF00361"/>
    </source>
</evidence>
<evidence type="ECO:0000256" key="5">
    <source>
        <dbReference type="ARBA" id="ARBA00023002"/>
    </source>
</evidence>
<dbReference type="PANTHER" id="PTHR42682">
    <property type="entry name" value="HYDROGENASE-4 COMPONENT F"/>
    <property type="match status" value="1"/>
</dbReference>
<evidence type="ECO:0000256" key="3">
    <source>
        <dbReference type="ARBA" id="ARBA00022692"/>
    </source>
</evidence>
<proteinExistence type="predicted"/>
<feature type="transmembrane region" description="Helical" evidence="8">
    <location>
        <begin position="49"/>
        <end position="65"/>
    </location>
</feature>
<feature type="transmembrane region" description="Helical" evidence="8">
    <location>
        <begin position="297"/>
        <end position="316"/>
    </location>
</feature>
<evidence type="ECO:0000256" key="4">
    <source>
        <dbReference type="ARBA" id="ARBA00022989"/>
    </source>
</evidence>
<dbReference type="PRINTS" id="PR01435">
    <property type="entry name" value="NPOXDRDTASE5"/>
</dbReference>
<feature type="transmembrane region" description="Helical" evidence="8">
    <location>
        <begin position="142"/>
        <end position="163"/>
    </location>
</feature>
<feature type="transmembrane region" description="Helical" evidence="8">
    <location>
        <begin position="228"/>
        <end position="248"/>
    </location>
</feature>
<comment type="caution">
    <text evidence="10">The sequence shown here is derived from an EMBL/GenBank/DDBJ whole genome shotgun (WGS) entry which is preliminary data.</text>
</comment>
<evidence type="ECO:0000256" key="1">
    <source>
        <dbReference type="ARBA" id="ARBA00004651"/>
    </source>
</evidence>
<feature type="transmembrane region" description="Helical" evidence="8">
    <location>
        <begin position="71"/>
        <end position="90"/>
    </location>
</feature>
<dbReference type="GO" id="GO:0016491">
    <property type="term" value="F:oxidoreductase activity"/>
    <property type="evidence" value="ECO:0007669"/>
    <property type="project" value="UniProtKB-KW"/>
</dbReference>
<sequence>MDCVLGCLNNLFMVDATGWIFGSVFALIGVLSLIYSFSYMKKYANLAEYYGVFVMMILCLVGLSFSRNLLLIYMFWELIAFSTWRLVGFHREPGNLLIADKAFLVMFFGSCMMLLGFAQLYLEFKTFDIMLMRGLKPSSSAMLFIFAGIIAKSATLPLHTWLADAHPVAPSPMSAVLSGLVAKVGILGFVRIFVQTFGWTGNWILILAGISSLAAAGAAMVENDMKRIIAYSTVSQLGYIFLGLGLMTEMGVTAGILYFMAHAVAKAGLFLCAGIVERATGERDIRRLGGLIKTMPVTGISFLFCALSIMGIPPFFGFYPKLGTIMGLVESGHLGMAFLAAAIAIMSVLYLTRIFSSIFLGSGSRELAPAREGTVLMLAVVVILAALSLQMGLFINVPLGFVNAAVAAIK</sequence>
<evidence type="ECO:0000256" key="8">
    <source>
        <dbReference type="SAM" id="Phobius"/>
    </source>
</evidence>
<feature type="transmembrane region" description="Helical" evidence="8">
    <location>
        <begin position="254"/>
        <end position="276"/>
    </location>
</feature>
<dbReference type="EMBL" id="PFMR01000220">
    <property type="protein sequence ID" value="PIZ15993.1"/>
    <property type="molecule type" value="Genomic_DNA"/>
</dbReference>
<dbReference type="Proteomes" id="UP000229307">
    <property type="component" value="Unassembled WGS sequence"/>
</dbReference>
<dbReference type="InterPro" id="IPR052175">
    <property type="entry name" value="ComplexI-like_HydComp"/>
</dbReference>
<evidence type="ECO:0000313" key="11">
    <source>
        <dbReference type="Proteomes" id="UP000229307"/>
    </source>
</evidence>
<dbReference type="PRINTS" id="PR01434">
    <property type="entry name" value="NADHDHGNASE5"/>
</dbReference>
<feature type="transmembrane region" description="Helical" evidence="8">
    <location>
        <begin position="200"/>
        <end position="221"/>
    </location>
</feature>
<evidence type="ECO:0000256" key="7">
    <source>
        <dbReference type="RuleBase" id="RU000320"/>
    </source>
</evidence>
<keyword evidence="4 8" id="KW-1133">Transmembrane helix</keyword>
<feature type="transmembrane region" description="Helical" evidence="8">
    <location>
        <begin position="373"/>
        <end position="395"/>
    </location>
</feature>
<feature type="transmembrane region" description="Helical" evidence="8">
    <location>
        <begin position="18"/>
        <end position="37"/>
    </location>
</feature>
<evidence type="ECO:0000256" key="2">
    <source>
        <dbReference type="ARBA" id="ARBA00022475"/>
    </source>
</evidence>